<evidence type="ECO:0000313" key="2">
    <source>
        <dbReference type="Proteomes" id="UP000199572"/>
    </source>
</evidence>
<organism evidence="1 2">
    <name type="scientific">Pedobacter rhizosphaerae</name>
    <dbReference type="NCBI Taxonomy" id="390241"/>
    <lineage>
        <taxon>Bacteria</taxon>
        <taxon>Pseudomonadati</taxon>
        <taxon>Bacteroidota</taxon>
        <taxon>Sphingobacteriia</taxon>
        <taxon>Sphingobacteriales</taxon>
        <taxon>Sphingobacteriaceae</taxon>
        <taxon>Pedobacter</taxon>
    </lineage>
</organism>
<protein>
    <recommendedName>
        <fullName evidence="3">Anti-bacteriophage protein A/HamA C-terminal domain-containing protein</fullName>
    </recommendedName>
</protein>
<dbReference type="EMBL" id="FOGG01000007">
    <property type="protein sequence ID" value="SER30101.1"/>
    <property type="molecule type" value="Genomic_DNA"/>
</dbReference>
<reference evidence="1 2" key="1">
    <citation type="submission" date="2016-10" db="EMBL/GenBank/DDBJ databases">
        <authorList>
            <person name="de Groot N.N."/>
        </authorList>
    </citation>
    <scope>NUCLEOTIDE SEQUENCE [LARGE SCALE GENOMIC DNA]</scope>
    <source>
        <strain evidence="1 2">DSM 18610</strain>
    </source>
</reference>
<sequence>MDYVHFFTNSTIGLKLITFILEPNSKLLCSQMLNAIDTPFKNILVKDIGNGNKLYLIDFEVLSPEMIDSIDAQLVKICEGNSGRTVQLVKDRIKTYLTSKKGSDLEIGSIAEFMLHHHLNLLGFVPKFMYFNLEENSIKKGFDGYYLLGSEQWILESKSGRISTKNISHSNKIIESYNDLKSKLNGGPVNNPWQNAVSHAGHYYVGVIPDLVKQLQDLATRYQNKIFEKIKDYNIIPGSTIFLDGNWIKPDNGVIESEIKDLINKLEFKKIKVICLTKKSIDLFWDYLNS</sequence>
<name>A0A1H9N2Q2_9SPHI</name>
<dbReference type="AlphaFoldDB" id="A0A1H9N2Q2"/>
<evidence type="ECO:0000313" key="1">
    <source>
        <dbReference type="EMBL" id="SER30101.1"/>
    </source>
</evidence>
<evidence type="ECO:0008006" key="3">
    <source>
        <dbReference type="Google" id="ProtNLM"/>
    </source>
</evidence>
<proteinExistence type="predicted"/>
<gene>
    <name evidence="1" type="ORF">SAMN04488023_1074</name>
</gene>
<dbReference type="Proteomes" id="UP000199572">
    <property type="component" value="Unassembled WGS sequence"/>
</dbReference>
<keyword evidence="2" id="KW-1185">Reference proteome</keyword>
<accession>A0A1H9N2Q2</accession>